<dbReference type="PANTHER" id="PTHR30576">
    <property type="entry name" value="COLANIC BIOSYNTHESIS UDP-GLUCOSE LIPID CARRIER TRANSFERASE"/>
    <property type="match status" value="1"/>
</dbReference>
<keyword evidence="10" id="KW-1185">Reference proteome</keyword>
<reference evidence="10" key="2">
    <citation type="journal article" date="2019" name="MicrobiologyOpen">
        <title>High-quality draft genome sequence of Gaiella occulta isolated from a 150 meter deep mineral water borehole and comparison with the genome sequences of other deep-branching lineages of the phylum Actinobacteria.</title>
        <authorList>
            <person name="Severino R."/>
            <person name="Froufe H.J.C."/>
            <person name="Barroso C."/>
            <person name="Albuquerque L."/>
            <person name="Lobo-da-Cunha A."/>
            <person name="da Costa M.S."/>
            <person name="Egas C."/>
        </authorList>
    </citation>
    <scope>NUCLEOTIDE SEQUENCE [LARGE SCALE GENOMIC DNA]</scope>
    <source>
        <strain evidence="10">F2-233</strain>
    </source>
</reference>
<feature type="transmembrane region" description="Helical" evidence="7">
    <location>
        <begin position="45"/>
        <end position="63"/>
    </location>
</feature>
<dbReference type="InterPro" id="IPR036291">
    <property type="entry name" value="NAD(P)-bd_dom_sf"/>
</dbReference>
<keyword evidence="4 7" id="KW-0812">Transmembrane</keyword>
<comment type="similarity">
    <text evidence="2">Belongs to the bacterial sugar transferase family.</text>
</comment>
<dbReference type="InterPro" id="IPR003362">
    <property type="entry name" value="Bact_transf"/>
</dbReference>
<organism evidence="9 10">
    <name type="scientific">Gaiella occulta</name>
    <dbReference type="NCBI Taxonomy" id="1002870"/>
    <lineage>
        <taxon>Bacteria</taxon>
        <taxon>Bacillati</taxon>
        <taxon>Actinomycetota</taxon>
        <taxon>Thermoleophilia</taxon>
        <taxon>Gaiellales</taxon>
        <taxon>Gaiellaceae</taxon>
        <taxon>Gaiella</taxon>
    </lineage>
</organism>
<dbReference type="Pfam" id="PF13727">
    <property type="entry name" value="CoA_binding_3"/>
    <property type="match status" value="1"/>
</dbReference>
<sequence>MLPLALRKRHHWKVVRLLVLNDVLAILLATTVAVAAVNPAEPVPPLGWVLVTLFFTLVLFAIQRLYERDRRNISVSTLDEVRDILTSLGLVGFATFSLALGFDAGGILPPHPLSVVFFWLAGIVLIPCGRAALRHRVIPFSTDSQRTLVVGAGRVGQAIVRKIRKNPQYNVEVIGFLDDDPAVLDPDVADVPVLGAEKDLVETIVGQNISRVVLAFSRSTHEDVLEVVRNAGLRDVHISIVPRYFDIIAANVGIADVEGISVLELPVAGLSRLARATKRGFDLVITVPSLILLSPLLLAIAAAIKLETRGPALFRQARTGRGDEQFEILKFRTMVVGAEQMRDDLLGENESRGPLFKIRDDPRVTRVGLMLRRTSLDELPQLLNVLRGQMSLVGPRPFVTYEDDKIDGWARRRLDITPGMTGLWQVLGRNDIDYDEMVKLDYLYVTNWSLWWDTKLLLRTVPVVFKRRGY</sequence>
<name>A0A7M2YXI0_9ACTN</name>
<dbReference type="SUPFAM" id="SSF51735">
    <property type="entry name" value="NAD(P)-binding Rossmann-fold domains"/>
    <property type="match status" value="1"/>
</dbReference>
<feature type="domain" description="Bacterial sugar transferase" evidence="8">
    <location>
        <begin position="278"/>
        <end position="466"/>
    </location>
</feature>
<keyword evidence="5 7" id="KW-1133">Transmembrane helix</keyword>
<dbReference type="Proteomes" id="UP000254134">
    <property type="component" value="Unassembled WGS sequence"/>
</dbReference>
<feature type="transmembrane region" description="Helical" evidence="7">
    <location>
        <begin position="84"/>
        <end position="102"/>
    </location>
</feature>
<evidence type="ECO:0000313" key="10">
    <source>
        <dbReference type="Proteomes" id="UP000254134"/>
    </source>
</evidence>
<dbReference type="GO" id="GO:0016780">
    <property type="term" value="F:phosphotransferase activity, for other substituted phosphate groups"/>
    <property type="evidence" value="ECO:0007669"/>
    <property type="project" value="TreeGrafter"/>
</dbReference>
<evidence type="ECO:0000256" key="6">
    <source>
        <dbReference type="ARBA" id="ARBA00023136"/>
    </source>
</evidence>
<comment type="subcellular location">
    <subcellularLocation>
        <location evidence="1">Membrane</location>
        <topology evidence="1">Multi-pass membrane protein</topology>
    </subcellularLocation>
</comment>
<evidence type="ECO:0000259" key="8">
    <source>
        <dbReference type="Pfam" id="PF02397"/>
    </source>
</evidence>
<evidence type="ECO:0000256" key="3">
    <source>
        <dbReference type="ARBA" id="ARBA00022679"/>
    </source>
</evidence>
<dbReference type="PANTHER" id="PTHR30576:SF10">
    <property type="entry name" value="SLL5057 PROTEIN"/>
    <property type="match status" value="1"/>
</dbReference>
<evidence type="ECO:0000256" key="7">
    <source>
        <dbReference type="SAM" id="Phobius"/>
    </source>
</evidence>
<comment type="caution">
    <text evidence="9">The sequence shown here is derived from an EMBL/GenBank/DDBJ whole genome shotgun (WGS) entry which is preliminary data.</text>
</comment>
<evidence type="ECO:0000256" key="5">
    <source>
        <dbReference type="ARBA" id="ARBA00022989"/>
    </source>
</evidence>
<dbReference type="AlphaFoldDB" id="A0A7M2YXI0"/>
<evidence type="ECO:0000256" key="1">
    <source>
        <dbReference type="ARBA" id="ARBA00004141"/>
    </source>
</evidence>
<evidence type="ECO:0000256" key="2">
    <source>
        <dbReference type="ARBA" id="ARBA00006464"/>
    </source>
</evidence>
<gene>
    <name evidence="9" type="ORF">Gocc_1740</name>
</gene>
<proteinExistence type="inferred from homology"/>
<feature type="transmembrane region" description="Helical" evidence="7">
    <location>
        <begin position="281"/>
        <end position="304"/>
    </location>
</feature>
<evidence type="ECO:0000313" key="9">
    <source>
        <dbReference type="EMBL" id="RDI74851.1"/>
    </source>
</evidence>
<keyword evidence="3 9" id="KW-0808">Transferase</keyword>
<evidence type="ECO:0000256" key="4">
    <source>
        <dbReference type="ARBA" id="ARBA00022692"/>
    </source>
</evidence>
<protein>
    <submittedName>
        <fullName evidence="9">Exopolysaccharide biosynthesis polyprenyl glycosylphosphotransferase</fullName>
    </submittedName>
</protein>
<dbReference type="GO" id="GO:0016020">
    <property type="term" value="C:membrane"/>
    <property type="evidence" value="ECO:0007669"/>
    <property type="project" value="UniProtKB-SubCell"/>
</dbReference>
<reference evidence="9 10" key="1">
    <citation type="submission" date="2018-07" db="EMBL/GenBank/DDBJ databases">
        <title>High-quality-draft genome sequence of Gaiella occulta.</title>
        <authorList>
            <person name="Severino R."/>
            <person name="Froufe H.J.C."/>
            <person name="Rainey F.A."/>
            <person name="Barroso C."/>
            <person name="Albuquerque L."/>
            <person name="Lobo-Da-Cunha A."/>
            <person name="Da Costa M.S."/>
            <person name="Egas C."/>
        </authorList>
    </citation>
    <scope>NUCLEOTIDE SEQUENCE [LARGE SCALE GENOMIC DNA]</scope>
    <source>
        <strain evidence="9 10">F2-233</strain>
    </source>
</reference>
<feature type="transmembrane region" description="Helical" evidence="7">
    <location>
        <begin position="114"/>
        <end position="133"/>
    </location>
</feature>
<dbReference type="Gene3D" id="3.40.50.720">
    <property type="entry name" value="NAD(P)-binding Rossmann-like Domain"/>
    <property type="match status" value="1"/>
</dbReference>
<dbReference type="Pfam" id="PF02397">
    <property type="entry name" value="Bac_transf"/>
    <property type="match status" value="1"/>
</dbReference>
<dbReference type="InterPro" id="IPR017475">
    <property type="entry name" value="EPS_sugar_tfrase"/>
</dbReference>
<dbReference type="NCBIfam" id="TIGR03025">
    <property type="entry name" value="EPS_sugtrans"/>
    <property type="match status" value="1"/>
</dbReference>
<dbReference type="EMBL" id="QQZY01000003">
    <property type="protein sequence ID" value="RDI74851.1"/>
    <property type="molecule type" value="Genomic_DNA"/>
</dbReference>
<accession>A0A7M2YXI0</accession>
<keyword evidence="6 7" id="KW-0472">Membrane</keyword>